<gene>
    <name evidence="2" type="ORF">OIU84_024200</name>
</gene>
<dbReference type="InterPro" id="IPR021714">
    <property type="entry name" value="URB1_N"/>
</dbReference>
<sequence length="380" mass="42584">MDEPISASEDNVIMGDENDREVEVEEREVPKFEIKVNYQAKLSELLHRINSNEIKLCKDGTKEFIKLLKSDPGGELLRVYVQMSSSFTELLSAWKLRAGKDGMSYVMSLISVIFSHSEGKYRANDRERIFVSRALDKFARLIVQEKMDGVYKELNSKDGKREKAVLLLVASIVRRGSGLASEVAKTFDFKLQGFLKLAEYKKRQKNDKRKKKSTRKAFVGFAMSFLEVGKPGLLRDRVLIEQSLVPPGLRSVLFGNVTLEQLVGISGRENGADAAELAHNVLVMVCTDPSNGLMPDLNRHPFPLKGNPKRLLGLMKKLKAADIGYHRDLLLAIVKGRPSFGSAYLEEFPYNLEDYASPSWFSTVSLAANLVSSVGSWPSF</sequence>
<evidence type="ECO:0000313" key="2">
    <source>
        <dbReference type="EMBL" id="KAJ6423215.1"/>
    </source>
</evidence>
<protein>
    <recommendedName>
        <fullName evidence="1">URB1 N-terminal domain-containing protein</fullName>
    </recommendedName>
</protein>
<reference evidence="2 3" key="1">
    <citation type="journal article" date="2023" name="Int. J. Mol. Sci.">
        <title>De Novo Assembly and Annotation of 11 Diverse Shrub Willow (Salix) Genomes Reveals Novel Gene Organization in Sex-Linked Regions.</title>
        <authorList>
            <person name="Hyden B."/>
            <person name="Feng K."/>
            <person name="Yates T.B."/>
            <person name="Jawdy S."/>
            <person name="Cereghino C."/>
            <person name="Smart L.B."/>
            <person name="Muchero W."/>
        </authorList>
    </citation>
    <scope>NUCLEOTIDE SEQUENCE [LARGE SCALE GENOMIC DNA]</scope>
    <source>
        <tissue evidence="2">Shoot tip</tissue>
    </source>
</reference>
<feature type="domain" description="URB1 N-terminal" evidence="1">
    <location>
        <begin position="88"/>
        <end position="239"/>
    </location>
</feature>
<evidence type="ECO:0000259" key="1">
    <source>
        <dbReference type="Pfam" id="PF11707"/>
    </source>
</evidence>
<dbReference type="PANTHER" id="PTHR13500">
    <property type="entry name" value="NUCLEOLAR PRERIBOSOMAL-ASSOCIATED PROTEIN 1"/>
    <property type="match status" value="1"/>
</dbReference>
<dbReference type="AlphaFoldDB" id="A0AAD6KGS2"/>
<dbReference type="GO" id="GO:0000466">
    <property type="term" value="P:maturation of 5.8S rRNA from tricistronic rRNA transcript (SSU-rRNA, 5.8S rRNA, LSU-rRNA)"/>
    <property type="evidence" value="ECO:0007669"/>
    <property type="project" value="TreeGrafter"/>
</dbReference>
<accession>A0AAD6KGS2</accession>
<dbReference type="PANTHER" id="PTHR13500:SF0">
    <property type="entry name" value="NUCLEOLAR PRE-RIBOSOMAL-ASSOCIATED PROTEIN 1"/>
    <property type="match status" value="1"/>
</dbReference>
<keyword evidence="3" id="KW-1185">Reference proteome</keyword>
<evidence type="ECO:0000313" key="3">
    <source>
        <dbReference type="Proteomes" id="UP001162972"/>
    </source>
</evidence>
<dbReference type="EMBL" id="JAPFFJ010000006">
    <property type="protein sequence ID" value="KAJ6423215.1"/>
    <property type="molecule type" value="Genomic_DNA"/>
</dbReference>
<dbReference type="Proteomes" id="UP001162972">
    <property type="component" value="Chromosome 16"/>
</dbReference>
<dbReference type="GO" id="GO:0005730">
    <property type="term" value="C:nucleolus"/>
    <property type="evidence" value="ECO:0007669"/>
    <property type="project" value="TreeGrafter"/>
</dbReference>
<dbReference type="Pfam" id="PF11707">
    <property type="entry name" value="Npa1"/>
    <property type="match status" value="1"/>
</dbReference>
<comment type="caution">
    <text evidence="2">The sequence shown here is derived from an EMBL/GenBank/DDBJ whole genome shotgun (WGS) entry which is preliminary data.</text>
</comment>
<dbReference type="GO" id="GO:0000463">
    <property type="term" value="P:maturation of LSU-rRNA from tricistronic rRNA transcript (SSU-rRNA, 5.8S rRNA, LSU-rRNA)"/>
    <property type="evidence" value="ECO:0007669"/>
    <property type="project" value="TreeGrafter"/>
</dbReference>
<proteinExistence type="predicted"/>
<name>A0AAD6KGS2_9ROSI</name>
<organism evidence="2 3">
    <name type="scientific">Salix udensis</name>
    <dbReference type="NCBI Taxonomy" id="889485"/>
    <lineage>
        <taxon>Eukaryota</taxon>
        <taxon>Viridiplantae</taxon>
        <taxon>Streptophyta</taxon>
        <taxon>Embryophyta</taxon>
        <taxon>Tracheophyta</taxon>
        <taxon>Spermatophyta</taxon>
        <taxon>Magnoliopsida</taxon>
        <taxon>eudicotyledons</taxon>
        <taxon>Gunneridae</taxon>
        <taxon>Pentapetalae</taxon>
        <taxon>rosids</taxon>
        <taxon>fabids</taxon>
        <taxon>Malpighiales</taxon>
        <taxon>Salicaceae</taxon>
        <taxon>Saliceae</taxon>
        <taxon>Salix</taxon>
    </lineage>
</organism>
<dbReference type="InterPro" id="IPR039844">
    <property type="entry name" value="URB1"/>
</dbReference>